<accession>A0A0E9X5R4</accession>
<reference evidence="1" key="1">
    <citation type="submission" date="2014-11" db="EMBL/GenBank/DDBJ databases">
        <authorList>
            <person name="Amaro Gonzalez C."/>
        </authorList>
    </citation>
    <scope>NUCLEOTIDE SEQUENCE</scope>
</reference>
<organism evidence="1">
    <name type="scientific">Anguilla anguilla</name>
    <name type="common">European freshwater eel</name>
    <name type="synonym">Muraena anguilla</name>
    <dbReference type="NCBI Taxonomy" id="7936"/>
    <lineage>
        <taxon>Eukaryota</taxon>
        <taxon>Metazoa</taxon>
        <taxon>Chordata</taxon>
        <taxon>Craniata</taxon>
        <taxon>Vertebrata</taxon>
        <taxon>Euteleostomi</taxon>
        <taxon>Actinopterygii</taxon>
        <taxon>Neopterygii</taxon>
        <taxon>Teleostei</taxon>
        <taxon>Anguilliformes</taxon>
        <taxon>Anguillidae</taxon>
        <taxon>Anguilla</taxon>
    </lineage>
</organism>
<name>A0A0E9X5R4_ANGAN</name>
<sequence>MTGCQEQLYRRRPPPRYPPFNLLPLARCIMVHLCSSQSPACCPTHPQFPRRLISISRLLNTKLLFLNNC</sequence>
<evidence type="ECO:0000313" key="1">
    <source>
        <dbReference type="EMBL" id="JAH97033.1"/>
    </source>
</evidence>
<dbReference type="EMBL" id="GBXM01011544">
    <property type="protein sequence ID" value="JAH97033.1"/>
    <property type="molecule type" value="Transcribed_RNA"/>
</dbReference>
<reference evidence="1" key="2">
    <citation type="journal article" date="2015" name="Fish Shellfish Immunol.">
        <title>Early steps in the European eel (Anguilla anguilla)-Vibrio vulnificus interaction in the gills: Role of the RtxA13 toxin.</title>
        <authorList>
            <person name="Callol A."/>
            <person name="Pajuelo D."/>
            <person name="Ebbesson L."/>
            <person name="Teles M."/>
            <person name="MacKenzie S."/>
            <person name="Amaro C."/>
        </authorList>
    </citation>
    <scope>NUCLEOTIDE SEQUENCE</scope>
</reference>
<proteinExistence type="predicted"/>
<dbReference type="AlphaFoldDB" id="A0A0E9X5R4"/>
<protein>
    <submittedName>
        <fullName evidence="1">Uncharacterized protein</fullName>
    </submittedName>
</protein>